<dbReference type="GO" id="GO:0071942">
    <property type="term" value="C:XPC complex"/>
    <property type="evidence" value="ECO:0007669"/>
    <property type="project" value="TreeGrafter"/>
</dbReference>
<dbReference type="InterPro" id="IPR018325">
    <property type="entry name" value="Rad4/PNGase_transGLS-fold"/>
</dbReference>
<evidence type="ECO:0000256" key="1">
    <source>
        <dbReference type="ARBA" id="ARBA00004123"/>
    </source>
</evidence>
<dbReference type="GO" id="GO:0000111">
    <property type="term" value="C:nucleotide-excision repair factor 2 complex"/>
    <property type="evidence" value="ECO:0007669"/>
    <property type="project" value="TreeGrafter"/>
</dbReference>
<dbReference type="Gene3D" id="2.20.20.110">
    <property type="entry name" value="Rad4, beta-hairpin domain BHD1"/>
    <property type="match status" value="1"/>
</dbReference>
<dbReference type="SUPFAM" id="SSF54001">
    <property type="entry name" value="Cysteine proteinases"/>
    <property type="match status" value="1"/>
</dbReference>
<dbReference type="Pfam" id="PF03835">
    <property type="entry name" value="Rad4"/>
    <property type="match status" value="1"/>
</dbReference>
<dbReference type="PANTHER" id="PTHR12135:SF0">
    <property type="entry name" value="DNA REPAIR PROTEIN COMPLEMENTING XP-C CELLS"/>
    <property type="match status" value="1"/>
</dbReference>
<sequence length="692" mass="80221">MSSSSDDEDEEKVENEGLNFQPPHSPKGFKISKTVDICLIEEKEEEKLKKKKTVFTKLERQEREILHRIHLLYLLAFSYKRNLNANNILLQHLTFSLIPKNLIHVNFGQKKNLQLLIELWKRKFKIFERDGQATHELINGDITTSFQKVLGGDADNTEKFNDFLSKEVYVLSFLALLRSLKLNAKLISSLHPIPLLMGGLARKPRKLSVRNEDEKNNVELFERDTPDTPFPITFWLEVYSEPLKCWFTLCPLRNIISNAQDKSFMAPKATEIPQFQYSYIISFEESGNGTDITKRYSTLYSNTLKNRLQDEEFLRNLFFHFTKSREKLTKEDKTELEELKKAYLIEKMPQSLKDFKNHPLYVLERHLAKNECLYSVDGSEKRVLGIIRDENVYSRKLVQQLKSQSSWLREGMQIKEGEEPYRYGKTNPATIRRKREIEAAQNDTRKGNVVEELGEDADPNATALWGEWQVEKCSPKPIIDGIIPKNQFGYFELLHINQLPPNASHIKLDGIAAIAKKLGIAYESALVGFEFNKGHSRPVLKGIVVESANEKILLDAYHEVDQLKMQQLKVKAQSRILNNWKKLIVMALNKKKLFEEYLPDVDESDEHKPVSSSHLSFNSISNLFNSSNSKYLDTLKEECDGKSSTQDVDSEQELNEDEENQKICNNLKRRVNLKNDNKFKKIKKILDDDDEI</sequence>
<dbReference type="GO" id="GO:0006298">
    <property type="term" value="P:mismatch repair"/>
    <property type="evidence" value="ECO:0007669"/>
    <property type="project" value="TreeGrafter"/>
</dbReference>
<proteinExistence type="inferred from homology"/>
<accession>A0AAD5U3H4</accession>
<evidence type="ECO:0000313" key="9">
    <source>
        <dbReference type="EMBL" id="KAJ3221450.1"/>
    </source>
</evidence>
<evidence type="ECO:0000256" key="3">
    <source>
        <dbReference type="ARBA" id="ARBA00022763"/>
    </source>
</evidence>
<evidence type="ECO:0000256" key="6">
    <source>
        <dbReference type="SAM" id="MobiDB-lite"/>
    </source>
</evidence>
<gene>
    <name evidence="9" type="ORF">HK099_003493</name>
</gene>
<feature type="domain" description="Rad4 beta-hairpin" evidence="8">
    <location>
        <begin position="483"/>
        <end position="557"/>
    </location>
</feature>
<dbReference type="GO" id="GO:0006289">
    <property type="term" value="P:nucleotide-excision repair"/>
    <property type="evidence" value="ECO:0007669"/>
    <property type="project" value="InterPro"/>
</dbReference>
<organism evidence="9 10">
    <name type="scientific">Clydaea vesicula</name>
    <dbReference type="NCBI Taxonomy" id="447962"/>
    <lineage>
        <taxon>Eukaryota</taxon>
        <taxon>Fungi</taxon>
        <taxon>Fungi incertae sedis</taxon>
        <taxon>Chytridiomycota</taxon>
        <taxon>Chytridiomycota incertae sedis</taxon>
        <taxon>Chytridiomycetes</taxon>
        <taxon>Lobulomycetales</taxon>
        <taxon>Lobulomycetaceae</taxon>
        <taxon>Clydaea</taxon>
    </lineage>
</organism>
<dbReference type="SMART" id="SM01030">
    <property type="entry name" value="BHD_1"/>
    <property type="match status" value="1"/>
</dbReference>
<dbReference type="GO" id="GO:0003697">
    <property type="term" value="F:single-stranded DNA binding"/>
    <property type="evidence" value="ECO:0007669"/>
    <property type="project" value="TreeGrafter"/>
</dbReference>
<dbReference type="SMART" id="SM01032">
    <property type="entry name" value="BHD_3"/>
    <property type="match status" value="1"/>
</dbReference>
<feature type="region of interest" description="Disordered" evidence="6">
    <location>
        <begin position="1"/>
        <end position="28"/>
    </location>
</feature>
<dbReference type="GO" id="GO:0003684">
    <property type="term" value="F:damaged DNA binding"/>
    <property type="evidence" value="ECO:0007669"/>
    <property type="project" value="InterPro"/>
</dbReference>
<comment type="subcellular location">
    <subcellularLocation>
        <location evidence="1">Nucleus</location>
    </subcellularLocation>
</comment>
<feature type="compositionally biased region" description="Acidic residues" evidence="6">
    <location>
        <begin position="1"/>
        <end position="13"/>
    </location>
</feature>
<name>A0AAD5U3H4_9FUNG</name>
<evidence type="ECO:0000256" key="4">
    <source>
        <dbReference type="ARBA" id="ARBA00023204"/>
    </source>
</evidence>
<keyword evidence="4" id="KW-0234">DNA repair</keyword>
<dbReference type="InterPro" id="IPR018327">
    <property type="entry name" value="BHD_2"/>
</dbReference>
<dbReference type="AlphaFoldDB" id="A0AAD5U3H4"/>
<dbReference type="EMBL" id="JADGJW010000229">
    <property type="protein sequence ID" value="KAJ3221450.1"/>
    <property type="molecule type" value="Genomic_DNA"/>
</dbReference>
<feature type="domain" description="Rad4 beta-hairpin" evidence="7">
    <location>
        <begin position="344"/>
        <end position="399"/>
    </location>
</feature>
<dbReference type="Pfam" id="PF10405">
    <property type="entry name" value="BHD_3"/>
    <property type="match status" value="1"/>
</dbReference>
<dbReference type="Pfam" id="PF10404">
    <property type="entry name" value="BHD_2"/>
    <property type="match status" value="1"/>
</dbReference>
<dbReference type="Gene3D" id="3.30.70.2460">
    <property type="entry name" value="Rad4, beta-hairpin domain BHD3"/>
    <property type="match status" value="1"/>
</dbReference>
<keyword evidence="3" id="KW-0227">DNA damage</keyword>
<evidence type="ECO:0000256" key="2">
    <source>
        <dbReference type="ARBA" id="ARBA00009525"/>
    </source>
</evidence>
<comment type="caution">
    <text evidence="9">The sequence shown here is derived from an EMBL/GenBank/DDBJ whole genome shotgun (WGS) entry which is preliminary data.</text>
</comment>
<dbReference type="PANTHER" id="PTHR12135">
    <property type="entry name" value="DNA REPAIR PROTEIN XP-C / RAD4"/>
    <property type="match status" value="1"/>
</dbReference>
<dbReference type="InterPro" id="IPR036985">
    <property type="entry name" value="Transglutaminase-like_sf"/>
</dbReference>
<evidence type="ECO:0000259" key="7">
    <source>
        <dbReference type="SMART" id="SM01030"/>
    </source>
</evidence>
<keyword evidence="10" id="KW-1185">Reference proteome</keyword>
<dbReference type="GO" id="GO:0005737">
    <property type="term" value="C:cytoplasm"/>
    <property type="evidence" value="ECO:0007669"/>
    <property type="project" value="TreeGrafter"/>
</dbReference>
<evidence type="ECO:0000313" key="10">
    <source>
        <dbReference type="Proteomes" id="UP001211065"/>
    </source>
</evidence>
<evidence type="ECO:0000256" key="5">
    <source>
        <dbReference type="ARBA" id="ARBA00023242"/>
    </source>
</evidence>
<dbReference type="InterPro" id="IPR004583">
    <property type="entry name" value="DNA_repair_Rad4"/>
</dbReference>
<keyword evidence="5" id="KW-0539">Nucleus</keyword>
<reference evidence="9" key="1">
    <citation type="submission" date="2020-05" db="EMBL/GenBank/DDBJ databases">
        <title>Phylogenomic resolution of chytrid fungi.</title>
        <authorList>
            <person name="Stajich J.E."/>
            <person name="Amses K."/>
            <person name="Simmons R."/>
            <person name="Seto K."/>
            <person name="Myers J."/>
            <person name="Bonds A."/>
            <person name="Quandt C.A."/>
            <person name="Barry K."/>
            <person name="Liu P."/>
            <person name="Grigoriev I."/>
            <person name="Longcore J.E."/>
            <person name="James T.Y."/>
        </authorList>
    </citation>
    <scope>NUCLEOTIDE SEQUENCE</scope>
    <source>
        <strain evidence="9">JEL0476</strain>
    </source>
</reference>
<protein>
    <submittedName>
        <fullName evidence="9">Uncharacterized protein</fullName>
    </submittedName>
</protein>
<dbReference type="Proteomes" id="UP001211065">
    <property type="component" value="Unassembled WGS sequence"/>
</dbReference>
<dbReference type="InterPro" id="IPR038765">
    <property type="entry name" value="Papain-like_cys_pep_sf"/>
</dbReference>
<evidence type="ECO:0000259" key="8">
    <source>
        <dbReference type="SMART" id="SM01032"/>
    </source>
</evidence>
<comment type="similarity">
    <text evidence="2">Belongs to the XPC family.</text>
</comment>
<dbReference type="InterPro" id="IPR018328">
    <property type="entry name" value="Rad4_beta-hairpin_dom3"/>
</dbReference>
<dbReference type="InterPro" id="IPR042488">
    <property type="entry name" value="Rad4_BHD3_sf"/>
</dbReference>
<dbReference type="InterPro" id="IPR018326">
    <property type="entry name" value="Rad4_beta-hairpin_dom1"/>
</dbReference>
<dbReference type="Gene3D" id="3.90.260.10">
    <property type="entry name" value="Transglutaminase-like"/>
    <property type="match status" value="1"/>
</dbReference>
<dbReference type="Pfam" id="PF10403">
    <property type="entry name" value="BHD_1"/>
    <property type="match status" value="1"/>
</dbReference>